<dbReference type="AlphaFoldDB" id="A0A0B2VIZ6"/>
<dbReference type="STRING" id="6265.A0A0B2VIZ6"/>
<evidence type="ECO:0000313" key="4">
    <source>
        <dbReference type="EMBL" id="KHN81349.1"/>
    </source>
</evidence>
<feature type="domain" description="Sm" evidence="3">
    <location>
        <begin position="30"/>
        <end position="102"/>
    </location>
</feature>
<dbReference type="SMART" id="SM00651">
    <property type="entry name" value="Sm"/>
    <property type="match status" value="1"/>
</dbReference>
<dbReference type="PROSITE" id="PS52002">
    <property type="entry name" value="SM"/>
    <property type="match status" value="1"/>
</dbReference>
<dbReference type="EMBL" id="JPKZ01001543">
    <property type="protein sequence ID" value="KHN81349.1"/>
    <property type="molecule type" value="Genomic_DNA"/>
</dbReference>
<protein>
    <submittedName>
        <fullName evidence="4">LSM domain-containing protein 1-A</fullName>
    </submittedName>
</protein>
<feature type="compositionally biased region" description="Basic and acidic residues" evidence="2">
    <location>
        <begin position="7"/>
        <end position="28"/>
    </location>
</feature>
<dbReference type="PANTHER" id="PTHR10701:SF5">
    <property type="entry name" value="N-ALPHA-ACETYLTRANSFERASE 38, NATC AUXILIARY SUBUNIT"/>
    <property type="match status" value="1"/>
</dbReference>
<evidence type="ECO:0000256" key="2">
    <source>
        <dbReference type="SAM" id="MobiDB-lite"/>
    </source>
</evidence>
<dbReference type="Proteomes" id="UP000031036">
    <property type="component" value="Unassembled WGS sequence"/>
</dbReference>
<proteinExistence type="inferred from homology"/>
<dbReference type="GO" id="GO:0031417">
    <property type="term" value="C:NatC complex"/>
    <property type="evidence" value="ECO:0007669"/>
    <property type="project" value="InterPro"/>
</dbReference>
<dbReference type="InterPro" id="IPR050914">
    <property type="entry name" value="snRNP_SmB/NAA38-like"/>
</dbReference>
<dbReference type="GO" id="GO:0003723">
    <property type="term" value="F:RNA binding"/>
    <property type="evidence" value="ECO:0007669"/>
    <property type="project" value="InterPro"/>
</dbReference>
<evidence type="ECO:0000256" key="1">
    <source>
        <dbReference type="ARBA" id="ARBA00006850"/>
    </source>
</evidence>
<dbReference type="SUPFAM" id="SSF50182">
    <property type="entry name" value="Sm-like ribonucleoproteins"/>
    <property type="match status" value="1"/>
</dbReference>
<dbReference type="CDD" id="cd06168">
    <property type="entry name" value="LSMD1"/>
    <property type="match status" value="1"/>
</dbReference>
<dbReference type="PANTHER" id="PTHR10701">
    <property type="entry name" value="SMALL NUCLEAR RIBONUCLEOPROTEIN-ASSOCIATED PROTEIN B AND N"/>
    <property type="match status" value="1"/>
</dbReference>
<dbReference type="OrthoDB" id="368909at2759"/>
<dbReference type="InterPro" id="IPR047575">
    <property type="entry name" value="Sm"/>
</dbReference>
<dbReference type="Pfam" id="PF01423">
    <property type="entry name" value="LSM"/>
    <property type="match status" value="1"/>
</dbReference>
<feature type="region of interest" description="Disordered" evidence="2">
    <location>
        <begin position="1"/>
        <end position="28"/>
    </location>
</feature>
<gene>
    <name evidence="4" type="primary">lsmd1-a</name>
    <name evidence="4" type="ORF">Tcan_08525</name>
</gene>
<dbReference type="InterPro" id="IPR010920">
    <property type="entry name" value="LSM_dom_sf"/>
</dbReference>
<dbReference type="Gene3D" id="2.30.30.100">
    <property type="match status" value="1"/>
</dbReference>
<keyword evidence="5" id="KW-1185">Reference proteome</keyword>
<dbReference type="OMA" id="SGCKEQW"/>
<comment type="caution">
    <text evidence="4">The sequence shown here is derived from an EMBL/GenBank/DDBJ whole genome shotgun (WGS) entry which is preliminary data.</text>
</comment>
<reference evidence="4 5" key="1">
    <citation type="submission" date="2014-11" db="EMBL/GenBank/DDBJ databases">
        <title>Genetic blueprint of the zoonotic pathogen Toxocara canis.</title>
        <authorList>
            <person name="Zhu X.-Q."/>
            <person name="Korhonen P.K."/>
            <person name="Cai H."/>
            <person name="Young N.D."/>
            <person name="Nejsum P."/>
            <person name="von Samson-Himmelstjerna G."/>
            <person name="Boag P.R."/>
            <person name="Tan P."/>
            <person name="Li Q."/>
            <person name="Min J."/>
            <person name="Yang Y."/>
            <person name="Wang X."/>
            <person name="Fang X."/>
            <person name="Hall R.S."/>
            <person name="Hofmann A."/>
            <person name="Sternberg P.W."/>
            <person name="Jex A.R."/>
            <person name="Gasser R.B."/>
        </authorList>
    </citation>
    <scope>NUCLEOTIDE SEQUENCE [LARGE SCALE GENOMIC DNA]</scope>
    <source>
        <strain evidence="4">PN_DK_2014</strain>
    </source>
</reference>
<evidence type="ECO:0000313" key="5">
    <source>
        <dbReference type="Proteomes" id="UP000031036"/>
    </source>
</evidence>
<comment type="similarity">
    <text evidence="1">Belongs to the snRNP Sm proteins family.</text>
</comment>
<dbReference type="InterPro" id="IPR001163">
    <property type="entry name" value="Sm_dom_euk/arc"/>
</dbReference>
<accession>A0A0B2VIZ6</accession>
<name>A0A0B2VIZ6_TOXCA</name>
<organism evidence="4 5">
    <name type="scientific">Toxocara canis</name>
    <name type="common">Canine roundworm</name>
    <dbReference type="NCBI Taxonomy" id="6265"/>
    <lineage>
        <taxon>Eukaryota</taxon>
        <taxon>Metazoa</taxon>
        <taxon>Ecdysozoa</taxon>
        <taxon>Nematoda</taxon>
        <taxon>Chromadorea</taxon>
        <taxon>Rhabditida</taxon>
        <taxon>Spirurina</taxon>
        <taxon>Ascaridomorpha</taxon>
        <taxon>Ascaridoidea</taxon>
        <taxon>Toxocaridae</taxon>
        <taxon>Toxocara</taxon>
    </lineage>
</organism>
<evidence type="ECO:0000259" key="3">
    <source>
        <dbReference type="PROSITE" id="PS52002"/>
    </source>
</evidence>
<sequence>MMANETVGKENKKSGRMDPRGRMTEAEVQERTDGIYKWLGKELRLELTDGRIIEGKFVCTDNVPNIIVSGCKENWKGEDEVRTVGLAMVTGKYIKSIHLISS</sequence>
<dbReference type="InterPro" id="IPR034110">
    <property type="entry name" value="LSMD1_Sm"/>
</dbReference>